<proteinExistence type="predicted"/>
<feature type="signal peptide" evidence="1">
    <location>
        <begin position="1"/>
        <end position="30"/>
    </location>
</feature>
<keyword evidence="1" id="KW-0732">Signal</keyword>
<reference evidence="2" key="1">
    <citation type="journal article" date="2014" name="Int. J. Syst. Evol. Microbiol.">
        <title>Complete genome of a new Firmicutes species belonging to the dominant human colonic microbiota ('Ruminococcus bicirculans') reveals two chromosomes and a selective capacity to utilize plant glucans.</title>
        <authorList>
            <consortium name="NISC Comparative Sequencing Program"/>
            <person name="Wegmann U."/>
            <person name="Louis P."/>
            <person name="Goesmann A."/>
            <person name="Henrissat B."/>
            <person name="Duncan S.H."/>
            <person name="Flint H.J."/>
        </authorList>
    </citation>
    <scope>NUCLEOTIDE SEQUENCE</scope>
    <source>
        <strain evidence="2">NBRC 103855</strain>
    </source>
</reference>
<evidence type="ECO:0000256" key="1">
    <source>
        <dbReference type="SAM" id="SignalP"/>
    </source>
</evidence>
<protein>
    <submittedName>
        <fullName evidence="2">Uncharacterized protein</fullName>
    </submittedName>
</protein>
<dbReference type="Proteomes" id="UP001161406">
    <property type="component" value="Unassembled WGS sequence"/>
</dbReference>
<evidence type="ECO:0000313" key="2">
    <source>
        <dbReference type="EMBL" id="GLQ09150.1"/>
    </source>
</evidence>
<sequence length="595" mass="61474">MISPTSRQRLGAVAAACLLSTALSAGPAWAQKVKTPAAEPAAAPVTDFTVEIPTIAAVGSNLDEATLRDIFSGNVASHADELAGLTATSITIPEILVKATTTIGDASSDTVITFSDLVLTDVTDGVAGSVKLAGSSMDGLEEGSAEMGPFAASNFNIAGVLGTYGLVDATGQTELETIYTDLQFEGGTLTTPEVSCNFGPVTAAEFKARPLKYSFADIIGMAEAMEREGETPSPETIGKALHIYADMFTAFESSSVEFAGLDCKGTDDEDRPLTVAIKGMTMGGMSPGIYPAITMDGLEFAVEGDGHFNIGKLEIKQTDLSGPIAVVEAAPAAIDEAWLEANMRSLIPAFAGFSFADVDMDVPDPETDERIVIGIGAFELALDAYRNGIPTDLYTSASNFVFKLPAQTDDEQLQQLIDLGVTSLDLGFTVDASWNEAEDTIAIDDVSVTGANLATVLLTGTLTNATEALFGLNENAAMAAAMGLAINHLRVDVTDAGLSDLILTTVAAEQGSDAATMRPIFAGLAEGTVVGLLAGAADAQKVGAAINSFVSGKAKQLTLDMTAKEEPGLGMFDFMAAESDPASLIGKVNIQAVAK</sequence>
<reference evidence="2" key="2">
    <citation type="submission" date="2023-01" db="EMBL/GenBank/DDBJ databases">
        <title>Draft genome sequence of Devosia yakushimensis strain NBRC 103855.</title>
        <authorList>
            <person name="Sun Q."/>
            <person name="Mori K."/>
        </authorList>
    </citation>
    <scope>NUCLEOTIDE SEQUENCE</scope>
    <source>
        <strain evidence="2">NBRC 103855</strain>
    </source>
</reference>
<evidence type="ECO:0000313" key="3">
    <source>
        <dbReference type="Proteomes" id="UP001161406"/>
    </source>
</evidence>
<keyword evidence="3" id="KW-1185">Reference proteome</keyword>
<gene>
    <name evidence="2" type="ORF">GCM10007913_10820</name>
</gene>
<dbReference type="EMBL" id="BSNG01000001">
    <property type="protein sequence ID" value="GLQ09150.1"/>
    <property type="molecule type" value="Genomic_DNA"/>
</dbReference>
<feature type="chain" id="PRO_5046537353" evidence="1">
    <location>
        <begin position="31"/>
        <end position="595"/>
    </location>
</feature>
<name>A0ABQ5UAK4_9HYPH</name>
<comment type="caution">
    <text evidence="2">The sequence shown here is derived from an EMBL/GenBank/DDBJ whole genome shotgun (WGS) entry which is preliminary data.</text>
</comment>
<organism evidence="2 3">
    <name type="scientific">Devosia yakushimensis</name>
    <dbReference type="NCBI Taxonomy" id="470028"/>
    <lineage>
        <taxon>Bacteria</taxon>
        <taxon>Pseudomonadati</taxon>
        <taxon>Pseudomonadota</taxon>
        <taxon>Alphaproteobacteria</taxon>
        <taxon>Hyphomicrobiales</taxon>
        <taxon>Devosiaceae</taxon>
        <taxon>Devosia</taxon>
    </lineage>
</organism>
<accession>A0ABQ5UAK4</accession>